<dbReference type="PROSITE" id="PS50853">
    <property type="entry name" value="FN3"/>
    <property type="match status" value="1"/>
</dbReference>
<dbReference type="SMART" id="SM00409">
    <property type="entry name" value="IG"/>
    <property type="match status" value="3"/>
</dbReference>
<dbReference type="Pfam" id="PF00041">
    <property type="entry name" value="fn3"/>
    <property type="match status" value="1"/>
</dbReference>
<dbReference type="SUPFAM" id="SSF49265">
    <property type="entry name" value="Fibronectin type III"/>
    <property type="match status" value="1"/>
</dbReference>
<dbReference type="FunFam" id="2.60.40.10:FF:000069">
    <property type="entry name" value="Alpha-protein kinase 3"/>
    <property type="match status" value="1"/>
</dbReference>
<dbReference type="EMBL" id="OA882249">
    <property type="protein sequence ID" value="CAD7274149.1"/>
    <property type="molecule type" value="Genomic_DNA"/>
</dbReference>
<evidence type="ECO:0000313" key="6">
    <source>
        <dbReference type="EMBL" id="CAD7274149.1"/>
    </source>
</evidence>
<gene>
    <name evidence="6" type="ORF">NMOB1V02_LOCUS2001</name>
</gene>
<dbReference type="InterPro" id="IPR003598">
    <property type="entry name" value="Ig_sub2"/>
</dbReference>
<dbReference type="PANTHER" id="PTHR13817">
    <property type="entry name" value="TITIN"/>
    <property type="match status" value="1"/>
</dbReference>
<reference evidence="6" key="1">
    <citation type="submission" date="2020-11" db="EMBL/GenBank/DDBJ databases">
        <authorList>
            <person name="Tran Van P."/>
        </authorList>
    </citation>
    <scope>NUCLEOTIDE SEQUENCE</scope>
</reference>
<accession>A0A7R9G9I4</accession>
<dbReference type="GO" id="GO:0030154">
    <property type="term" value="P:cell differentiation"/>
    <property type="evidence" value="ECO:0007669"/>
    <property type="project" value="UniProtKB-ARBA"/>
</dbReference>
<keyword evidence="7" id="KW-1185">Reference proteome</keyword>
<dbReference type="InterPro" id="IPR050964">
    <property type="entry name" value="Striated_Muscle_Regulatory"/>
</dbReference>
<feature type="domain" description="Fibronectin type-III" evidence="5">
    <location>
        <begin position="52"/>
        <end position="146"/>
    </location>
</feature>
<name>A0A7R9G9I4_9CRUS</name>
<dbReference type="InterPro" id="IPR003599">
    <property type="entry name" value="Ig_sub"/>
</dbReference>
<evidence type="ECO:0000313" key="7">
    <source>
        <dbReference type="Proteomes" id="UP000678499"/>
    </source>
</evidence>
<dbReference type="SUPFAM" id="SSF48726">
    <property type="entry name" value="Immunoglobulin"/>
    <property type="match status" value="3"/>
</dbReference>
<keyword evidence="2" id="KW-1015">Disulfide bond</keyword>
<proteinExistence type="predicted"/>
<organism evidence="6">
    <name type="scientific">Notodromas monacha</name>
    <dbReference type="NCBI Taxonomy" id="399045"/>
    <lineage>
        <taxon>Eukaryota</taxon>
        <taxon>Metazoa</taxon>
        <taxon>Ecdysozoa</taxon>
        <taxon>Arthropoda</taxon>
        <taxon>Crustacea</taxon>
        <taxon>Oligostraca</taxon>
        <taxon>Ostracoda</taxon>
        <taxon>Podocopa</taxon>
        <taxon>Podocopida</taxon>
        <taxon>Cypridocopina</taxon>
        <taxon>Cypridoidea</taxon>
        <taxon>Cyprididae</taxon>
        <taxon>Notodromas</taxon>
    </lineage>
</organism>
<evidence type="ECO:0000259" key="4">
    <source>
        <dbReference type="PROSITE" id="PS50835"/>
    </source>
</evidence>
<dbReference type="SMART" id="SM00408">
    <property type="entry name" value="IGc2"/>
    <property type="match status" value="3"/>
</dbReference>
<dbReference type="Gene3D" id="2.60.40.10">
    <property type="entry name" value="Immunoglobulins"/>
    <property type="match status" value="4"/>
</dbReference>
<sequence>MVSSEQLDIKKLQSDMLSTSVILRLRWSKRFRESVYLSLVPFNPEQDALAKLPSEPCIKEVGKTWVSLTWSRPEQDGAPPITAYKVEAKPMGEENWKEVGLSANIQYDAFNLNPEKEYIFRVTPRNKYGWGEPVTTSTPIQLLGPSRPRLPEFVRILPGHFRALAGYALKLKCQVKGTAEISWYHENTKLEPEAGKGRVRTEINMDNVHTLIITDITRAERGMYMCAAENAAGRVTTYCHVTVVNDASEVDIDPWMDPGYPRILRTVNEKLRSPEFTMRLRTRRIEVSYPVRLTCHVDGNPLPSVNWFKDAELIEAGGRYKLLQEGGFHTLEVTNARYEDAGLFSVRAMNTHGATTCHASLIVDDGLHAYVSPKFLVDLEDVSVVEGSSLVVEAAIEAYPAAGVTCLRDGQRLRLSRRHCLTLDRTGHLSFSVRNVRPSDEGKYSFIVSNVMGKTMRSVRVFVTPRLPSEEAAEIEG</sequence>
<dbReference type="Pfam" id="PF07679">
    <property type="entry name" value="I-set"/>
    <property type="match status" value="3"/>
</dbReference>
<dbReference type="InterPro" id="IPR003961">
    <property type="entry name" value="FN3_dom"/>
</dbReference>
<feature type="domain" description="Ig-like" evidence="4">
    <location>
        <begin position="274"/>
        <end position="362"/>
    </location>
</feature>
<dbReference type="InterPro" id="IPR013098">
    <property type="entry name" value="Ig_I-set"/>
</dbReference>
<evidence type="ECO:0000256" key="2">
    <source>
        <dbReference type="ARBA" id="ARBA00023157"/>
    </source>
</evidence>
<dbReference type="InterPro" id="IPR036179">
    <property type="entry name" value="Ig-like_dom_sf"/>
</dbReference>
<keyword evidence="3" id="KW-0393">Immunoglobulin domain</keyword>
<dbReference type="PROSITE" id="PS50835">
    <property type="entry name" value="IG_LIKE"/>
    <property type="match status" value="2"/>
</dbReference>
<dbReference type="CDD" id="cd00063">
    <property type="entry name" value="FN3"/>
    <property type="match status" value="1"/>
</dbReference>
<keyword evidence="1" id="KW-0677">Repeat</keyword>
<dbReference type="AlphaFoldDB" id="A0A7R9G9I4"/>
<dbReference type="OrthoDB" id="6070751at2759"/>
<evidence type="ECO:0000256" key="1">
    <source>
        <dbReference type="ARBA" id="ARBA00022737"/>
    </source>
</evidence>
<protein>
    <submittedName>
        <fullName evidence="6">Uncharacterized protein</fullName>
    </submittedName>
</protein>
<dbReference type="InterPro" id="IPR036116">
    <property type="entry name" value="FN3_sf"/>
</dbReference>
<dbReference type="GO" id="GO:0009653">
    <property type="term" value="P:anatomical structure morphogenesis"/>
    <property type="evidence" value="ECO:0007669"/>
    <property type="project" value="UniProtKB-ARBA"/>
</dbReference>
<dbReference type="FunFam" id="2.60.40.10:FF:000032">
    <property type="entry name" value="palladin isoform X1"/>
    <property type="match status" value="2"/>
</dbReference>
<evidence type="ECO:0000259" key="5">
    <source>
        <dbReference type="PROSITE" id="PS50853"/>
    </source>
</evidence>
<feature type="domain" description="Ig-like" evidence="4">
    <location>
        <begin position="151"/>
        <end position="242"/>
    </location>
</feature>
<dbReference type="FunFam" id="2.60.40.10:FF:000999">
    <property type="entry name" value="Uncharacterized protein, isoform D"/>
    <property type="match status" value="1"/>
</dbReference>
<dbReference type="EMBL" id="CAJPEX010000212">
    <property type="protein sequence ID" value="CAG0914301.1"/>
    <property type="molecule type" value="Genomic_DNA"/>
</dbReference>
<dbReference type="PANTHER" id="PTHR13817:SF164">
    <property type="entry name" value="ZORMIN, ISOFORM J"/>
    <property type="match status" value="1"/>
</dbReference>
<dbReference type="InterPro" id="IPR007110">
    <property type="entry name" value="Ig-like_dom"/>
</dbReference>
<dbReference type="InterPro" id="IPR013783">
    <property type="entry name" value="Ig-like_fold"/>
</dbReference>
<evidence type="ECO:0000256" key="3">
    <source>
        <dbReference type="ARBA" id="ARBA00023319"/>
    </source>
</evidence>
<dbReference type="SMART" id="SM00060">
    <property type="entry name" value="FN3"/>
    <property type="match status" value="1"/>
</dbReference>
<dbReference type="Proteomes" id="UP000678499">
    <property type="component" value="Unassembled WGS sequence"/>
</dbReference>